<keyword evidence="3" id="KW-1185">Reference proteome</keyword>
<accession>A0A1V8SFR2</accession>
<protein>
    <recommendedName>
        <fullName evidence="1">Dienelactone hydrolase domain-containing protein</fullName>
    </recommendedName>
</protein>
<name>A0A1V8SFR2_9PEZI</name>
<dbReference type="STRING" id="1507870.A0A1V8SFR2"/>
<dbReference type="Proteomes" id="UP000192596">
    <property type="component" value="Unassembled WGS sequence"/>
</dbReference>
<dbReference type="PANTHER" id="PTHR47668:SF1">
    <property type="entry name" value="DIENELACTONE HYDROLASE DOMAIN-CONTAINING PROTEIN-RELATED"/>
    <property type="match status" value="1"/>
</dbReference>
<reference evidence="3" key="1">
    <citation type="submission" date="2017-03" db="EMBL/GenBank/DDBJ databases">
        <title>Genomes of endolithic fungi from Antarctica.</title>
        <authorList>
            <person name="Coleine C."/>
            <person name="Masonjones S."/>
            <person name="Stajich J.E."/>
        </authorList>
    </citation>
    <scope>NUCLEOTIDE SEQUENCE [LARGE SCALE GENOMIC DNA]</scope>
    <source>
        <strain evidence="3">CCFEE 5527</strain>
    </source>
</reference>
<dbReference type="InParanoid" id="A0A1V8SFR2"/>
<comment type="caution">
    <text evidence="2">The sequence shown here is derived from an EMBL/GenBank/DDBJ whole genome shotgun (WGS) entry which is preliminary data.</text>
</comment>
<dbReference type="EMBL" id="NAJO01000049">
    <property type="protein sequence ID" value="OQN98002.1"/>
    <property type="molecule type" value="Genomic_DNA"/>
</dbReference>
<dbReference type="GO" id="GO:0016787">
    <property type="term" value="F:hydrolase activity"/>
    <property type="evidence" value="ECO:0007669"/>
    <property type="project" value="InterPro"/>
</dbReference>
<evidence type="ECO:0000259" key="1">
    <source>
        <dbReference type="Pfam" id="PF01738"/>
    </source>
</evidence>
<sequence length="249" mass="27821">MASCFTPSAACCSNPPIIGPPYDNKGTFIEVAGAKVYTSSTSPDTPKRALLILYDIFGYSGQILQGADYLAQHFRIFMPDFFDGKPASLSWMPMDGPADEDAMDEFCSGPGGREKTLKKIDELMVQFKQQWPEIESWGIVGYCWGGWIAPYAVGKDTQFKACAMLHPGFPGAKVAEEMSVPVLALCSKDEPESEYADFQPALKVEHEFHHFPKVVHGWMAARGDLSDSEVELDFWRGYELVLKWFQKHL</sequence>
<dbReference type="InterPro" id="IPR002925">
    <property type="entry name" value="Dienelactn_hydro"/>
</dbReference>
<dbReference type="SUPFAM" id="SSF53474">
    <property type="entry name" value="alpha/beta-Hydrolases"/>
    <property type="match status" value="1"/>
</dbReference>
<dbReference type="PANTHER" id="PTHR47668">
    <property type="entry name" value="DIENELACTONE HYDROLASE FAMILY PROTEIN (AFU_ORTHOLOGUE AFUA_6G01940)"/>
    <property type="match status" value="1"/>
</dbReference>
<gene>
    <name evidence="2" type="ORF">B0A48_16307</name>
</gene>
<dbReference type="Pfam" id="PF01738">
    <property type="entry name" value="DLH"/>
    <property type="match status" value="1"/>
</dbReference>
<dbReference type="AlphaFoldDB" id="A0A1V8SFR2"/>
<evidence type="ECO:0000313" key="2">
    <source>
        <dbReference type="EMBL" id="OQN98002.1"/>
    </source>
</evidence>
<proteinExistence type="predicted"/>
<dbReference type="Gene3D" id="3.40.50.1820">
    <property type="entry name" value="alpha/beta hydrolase"/>
    <property type="match status" value="1"/>
</dbReference>
<dbReference type="OrthoDB" id="2147163at2759"/>
<dbReference type="InterPro" id="IPR029058">
    <property type="entry name" value="AB_hydrolase_fold"/>
</dbReference>
<evidence type="ECO:0000313" key="3">
    <source>
        <dbReference type="Proteomes" id="UP000192596"/>
    </source>
</evidence>
<organism evidence="2 3">
    <name type="scientific">Cryoendolithus antarcticus</name>
    <dbReference type="NCBI Taxonomy" id="1507870"/>
    <lineage>
        <taxon>Eukaryota</taxon>
        <taxon>Fungi</taxon>
        <taxon>Dikarya</taxon>
        <taxon>Ascomycota</taxon>
        <taxon>Pezizomycotina</taxon>
        <taxon>Dothideomycetes</taxon>
        <taxon>Dothideomycetidae</taxon>
        <taxon>Cladosporiales</taxon>
        <taxon>Cladosporiaceae</taxon>
        <taxon>Cryoendolithus</taxon>
    </lineage>
</organism>
<feature type="domain" description="Dienelactone hydrolase" evidence="1">
    <location>
        <begin position="42"/>
        <end position="248"/>
    </location>
</feature>